<keyword evidence="2" id="KW-1185">Reference proteome</keyword>
<dbReference type="HOGENOM" id="CLU_2040139_0_0_1"/>
<proteinExistence type="predicted"/>
<gene>
    <name evidence="1" type="ORF">CAEBREN_01244</name>
</gene>
<accession>G0NAF1</accession>
<dbReference type="EMBL" id="GL379854">
    <property type="protein sequence ID" value="EGT56108.1"/>
    <property type="molecule type" value="Genomic_DNA"/>
</dbReference>
<dbReference type="Proteomes" id="UP000008068">
    <property type="component" value="Unassembled WGS sequence"/>
</dbReference>
<protein>
    <submittedName>
        <fullName evidence="1">Uncharacterized protein</fullName>
    </submittedName>
</protein>
<evidence type="ECO:0000313" key="1">
    <source>
        <dbReference type="EMBL" id="EGT56108.1"/>
    </source>
</evidence>
<name>G0NAF1_CAEBE</name>
<organism evidence="2">
    <name type="scientific">Caenorhabditis brenneri</name>
    <name type="common">Nematode worm</name>
    <dbReference type="NCBI Taxonomy" id="135651"/>
    <lineage>
        <taxon>Eukaryota</taxon>
        <taxon>Metazoa</taxon>
        <taxon>Ecdysozoa</taxon>
        <taxon>Nematoda</taxon>
        <taxon>Chromadorea</taxon>
        <taxon>Rhabditida</taxon>
        <taxon>Rhabditina</taxon>
        <taxon>Rhabditomorpha</taxon>
        <taxon>Rhabditoidea</taxon>
        <taxon>Rhabditidae</taxon>
        <taxon>Peloderinae</taxon>
        <taxon>Caenorhabditis</taxon>
    </lineage>
</organism>
<evidence type="ECO:0000313" key="2">
    <source>
        <dbReference type="Proteomes" id="UP000008068"/>
    </source>
</evidence>
<dbReference type="AlphaFoldDB" id="G0NAF1"/>
<sequence length="121" mass="14608">MSKRTNYPKSKEEVIQFWKLMQKALIQVGDRQIEFWELEDIVEMALELQQTKVWEVEPTYDKYPRMCVYLARVDLPIMEIVELHKRLRIQMDDCDREELESRGNVIIETDKKKYVLGAKQQ</sequence>
<reference evidence="2" key="1">
    <citation type="submission" date="2011-07" db="EMBL/GenBank/DDBJ databases">
        <authorList>
            <consortium name="Caenorhabditis brenneri Sequencing and Analysis Consortium"/>
            <person name="Wilson R.K."/>
        </authorList>
    </citation>
    <scope>NUCLEOTIDE SEQUENCE [LARGE SCALE GENOMIC DNA]</scope>
    <source>
        <strain evidence="2">PB2801</strain>
    </source>
</reference>
<dbReference type="InParanoid" id="G0NAF1"/>